<dbReference type="PANTHER" id="PTHR35329:SF1">
    <property type="entry name" value="CHITIN SYNTHASE EXPORT CHAPERONE"/>
    <property type="match status" value="1"/>
</dbReference>
<dbReference type="GO" id="GO:0051082">
    <property type="term" value="F:unfolded protein binding"/>
    <property type="evidence" value="ECO:0007669"/>
    <property type="project" value="TreeGrafter"/>
</dbReference>
<evidence type="ECO:0000313" key="3">
    <source>
        <dbReference type="Proteomes" id="UP000242474"/>
    </source>
</evidence>
<reference evidence="2 3" key="1">
    <citation type="journal article" date="2015" name="Genome Biol. Evol.">
        <title>Phylogenomic analyses indicate that early fungi evolved digesting cell walls of algal ancestors of land plants.</title>
        <authorList>
            <person name="Chang Y."/>
            <person name="Wang S."/>
            <person name="Sekimoto S."/>
            <person name="Aerts A.L."/>
            <person name="Choi C."/>
            <person name="Clum A."/>
            <person name="LaButti K.M."/>
            <person name="Lindquist E.A."/>
            <person name="Yee Ngan C."/>
            <person name="Ohm R.A."/>
            <person name="Salamov A.A."/>
            <person name="Grigoriev I.V."/>
            <person name="Spatafora J.W."/>
            <person name="Berbee M.L."/>
        </authorList>
    </citation>
    <scope>NUCLEOTIDE SEQUENCE [LARGE SCALE GENOMIC DNA]</scope>
    <source>
        <strain evidence="2 3">NRRL 1564</strain>
    </source>
</reference>
<keyword evidence="1" id="KW-0472">Membrane</keyword>
<evidence type="ECO:0000313" key="2">
    <source>
        <dbReference type="EMBL" id="PIA15625.1"/>
    </source>
</evidence>
<organism evidence="2 3">
    <name type="scientific">Coemansia reversa (strain ATCC 12441 / NRRL 1564)</name>
    <dbReference type="NCBI Taxonomy" id="763665"/>
    <lineage>
        <taxon>Eukaryota</taxon>
        <taxon>Fungi</taxon>
        <taxon>Fungi incertae sedis</taxon>
        <taxon>Zoopagomycota</taxon>
        <taxon>Kickxellomycotina</taxon>
        <taxon>Kickxellomycetes</taxon>
        <taxon>Kickxellales</taxon>
        <taxon>Kickxellaceae</taxon>
        <taxon>Coemansia</taxon>
    </lineage>
</organism>
<dbReference type="Proteomes" id="UP000242474">
    <property type="component" value="Unassembled WGS sequence"/>
</dbReference>
<proteinExistence type="predicted"/>
<keyword evidence="1" id="KW-1133">Transmembrane helix</keyword>
<dbReference type="Pfam" id="PF12271">
    <property type="entry name" value="Chs7"/>
    <property type="match status" value="1"/>
</dbReference>
<accession>A0A2G5B9D4</accession>
<dbReference type="PANTHER" id="PTHR35329">
    <property type="entry name" value="CHITIN SYNTHASE EXPORT CHAPERONE"/>
    <property type="match status" value="1"/>
</dbReference>
<feature type="transmembrane region" description="Helical" evidence="1">
    <location>
        <begin position="142"/>
        <end position="166"/>
    </location>
</feature>
<sequence length="287" mass="31492">MRYGDFATLCERAALPACRIFGDHVSPSCSLNEFTTGSAKFVNIPDFVISIIAFFFVGYLAFRAHRKIDAVGRREMTLLLAMYCILLVFNIAGADFMHNSGQVNKWLGAVNTALVVSFFWAFILFGAIGFQLMADGSLKSMLSIIFSSAIIFIAMGYIAADTAFGISDGLKPKTSTPLYSPGVFTIYLVFPLIAIAIFAVLQTIIVIRYLSARLPLVWLLSAFICFAFGQALMFAASKKMCQGTSNRIDGAFFATLLDTAAISCVYGFWSAITVDDSGVYEEKKYEF</sequence>
<dbReference type="InterPro" id="IPR022057">
    <property type="entry name" value="Chs7"/>
</dbReference>
<keyword evidence="3" id="KW-1185">Reference proteome</keyword>
<gene>
    <name evidence="2" type="ORF">COEREDRAFT_93211</name>
</gene>
<protein>
    <submittedName>
        <fullName evidence="2">Uncharacterized protein</fullName>
    </submittedName>
</protein>
<feature type="transmembrane region" description="Helical" evidence="1">
    <location>
        <begin position="47"/>
        <end position="64"/>
    </location>
</feature>
<feature type="transmembrane region" description="Helical" evidence="1">
    <location>
        <begin position="76"/>
        <end position="94"/>
    </location>
</feature>
<keyword evidence="1" id="KW-0812">Transmembrane</keyword>
<dbReference type="GO" id="GO:0005789">
    <property type="term" value="C:endoplasmic reticulum membrane"/>
    <property type="evidence" value="ECO:0007669"/>
    <property type="project" value="TreeGrafter"/>
</dbReference>
<dbReference type="AlphaFoldDB" id="A0A2G5B9D4"/>
<dbReference type="EMBL" id="KZ303506">
    <property type="protein sequence ID" value="PIA15625.1"/>
    <property type="molecule type" value="Genomic_DNA"/>
</dbReference>
<name>A0A2G5B9D4_COERN</name>
<dbReference type="GO" id="GO:0006457">
    <property type="term" value="P:protein folding"/>
    <property type="evidence" value="ECO:0007669"/>
    <property type="project" value="TreeGrafter"/>
</dbReference>
<feature type="transmembrane region" description="Helical" evidence="1">
    <location>
        <begin position="186"/>
        <end position="210"/>
    </location>
</feature>
<feature type="transmembrane region" description="Helical" evidence="1">
    <location>
        <begin position="217"/>
        <end position="236"/>
    </location>
</feature>
<feature type="transmembrane region" description="Helical" evidence="1">
    <location>
        <begin position="106"/>
        <end position="130"/>
    </location>
</feature>
<evidence type="ECO:0000256" key="1">
    <source>
        <dbReference type="SAM" id="Phobius"/>
    </source>
</evidence>
<dbReference type="STRING" id="763665.A0A2G5B9D4"/>
<dbReference type="OrthoDB" id="5582162at2759"/>